<dbReference type="PANTHER" id="PTHR12468">
    <property type="entry name" value="GPI MANNOSYLTRANSFERASE 2"/>
    <property type="match status" value="1"/>
</dbReference>
<dbReference type="EMBL" id="LNRQ01000001">
    <property type="protein sequence ID" value="KZN08733.1"/>
    <property type="molecule type" value="Genomic_DNA"/>
</dbReference>
<dbReference type="GO" id="GO:0005789">
    <property type="term" value="C:endoplasmic reticulum membrane"/>
    <property type="evidence" value="ECO:0007669"/>
    <property type="project" value="UniProtKB-SubCell"/>
</dbReference>
<keyword evidence="10 11" id="KW-0472">Membrane</keyword>
<keyword evidence="9 11" id="KW-1133">Transmembrane helix</keyword>
<accession>A0A162B1D6</accession>
<keyword evidence="7 11" id="KW-0812">Transmembrane</keyword>
<evidence type="ECO:0000256" key="10">
    <source>
        <dbReference type="ARBA" id="ARBA00023136"/>
    </source>
</evidence>
<dbReference type="GO" id="GO:0031501">
    <property type="term" value="C:mannosyltransferase complex"/>
    <property type="evidence" value="ECO:0007669"/>
    <property type="project" value="TreeGrafter"/>
</dbReference>
<dbReference type="UniPathway" id="UPA00196"/>
<proteinExistence type="inferred from homology"/>
<feature type="transmembrane region" description="Helical" evidence="11">
    <location>
        <begin position="12"/>
        <end position="32"/>
    </location>
</feature>
<comment type="function">
    <text evidence="11">Mannosyltransferase involved in glycosylphosphatidylinositol-anchor biosynthesis.</text>
</comment>
<comment type="pathway">
    <text evidence="2 11">Glycolipid biosynthesis; glycosylphosphatidylinositol-anchor biosynthesis.</text>
</comment>
<evidence type="ECO:0000256" key="4">
    <source>
        <dbReference type="ARBA" id="ARBA00022502"/>
    </source>
</evidence>
<evidence type="ECO:0000256" key="8">
    <source>
        <dbReference type="ARBA" id="ARBA00022824"/>
    </source>
</evidence>
<sequence>MFWLSSLMRAVLGLSGYVLNNIAYVFAAVYFHRLSVIVLKYKRTALRASILFCFNPASIFFSSIYSESLYALLSIGGICHLMSGAKNKSTLWFALSVLARSNGVLNAGYIGF</sequence>
<evidence type="ECO:0000256" key="1">
    <source>
        <dbReference type="ARBA" id="ARBA00004477"/>
    </source>
</evidence>
<comment type="caution">
    <text evidence="11">Lacks conserved residue(s) required for the propagation of feature annotation.</text>
</comment>
<dbReference type="InterPro" id="IPR007315">
    <property type="entry name" value="PIG-V/Gpi18"/>
</dbReference>
<evidence type="ECO:0000256" key="9">
    <source>
        <dbReference type="ARBA" id="ARBA00022989"/>
    </source>
</evidence>
<keyword evidence="6 11" id="KW-0808">Transferase</keyword>
<evidence type="ECO:0000313" key="12">
    <source>
        <dbReference type="EMBL" id="KZN08733.1"/>
    </source>
</evidence>
<organism evidence="12">
    <name type="scientific">Daucus carota subsp. sativus</name>
    <name type="common">Carrot</name>
    <dbReference type="NCBI Taxonomy" id="79200"/>
    <lineage>
        <taxon>Eukaryota</taxon>
        <taxon>Viridiplantae</taxon>
        <taxon>Streptophyta</taxon>
        <taxon>Embryophyta</taxon>
        <taxon>Tracheophyta</taxon>
        <taxon>Spermatophyta</taxon>
        <taxon>Magnoliopsida</taxon>
        <taxon>eudicotyledons</taxon>
        <taxon>Gunneridae</taxon>
        <taxon>Pentapetalae</taxon>
        <taxon>asterids</taxon>
        <taxon>campanulids</taxon>
        <taxon>Apiales</taxon>
        <taxon>Apiaceae</taxon>
        <taxon>Apioideae</taxon>
        <taxon>Scandiceae</taxon>
        <taxon>Daucinae</taxon>
        <taxon>Daucus</taxon>
        <taxon>Daucus sect. Daucus</taxon>
    </lineage>
</organism>
<evidence type="ECO:0000256" key="6">
    <source>
        <dbReference type="ARBA" id="ARBA00022679"/>
    </source>
</evidence>
<evidence type="ECO:0000256" key="2">
    <source>
        <dbReference type="ARBA" id="ARBA00004687"/>
    </source>
</evidence>
<comment type="similarity">
    <text evidence="3 11">Belongs to the PIGV family.</text>
</comment>
<reference evidence="12" key="1">
    <citation type="journal article" date="2016" name="Nat. Genet.">
        <title>A high-quality carrot genome assembly provides new insights into carotenoid accumulation and asterid genome evolution.</title>
        <authorList>
            <person name="Iorizzo M."/>
            <person name="Ellison S."/>
            <person name="Senalik D."/>
            <person name="Zeng P."/>
            <person name="Satapoomin P."/>
            <person name="Huang J."/>
            <person name="Bowman M."/>
            <person name="Iovene M."/>
            <person name="Sanseverino W."/>
            <person name="Cavagnaro P."/>
            <person name="Yildiz M."/>
            <person name="Macko-Podgorni A."/>
            <person name="Moranska E."/>
            <person name="Grzebelus E."/>
            <person name="Grzebelus D."/>
            <person name="Ashrafi H."/>
            <person name="Zheng Z."/>
            <person name="Cheng S."/>
            <person name="Spooner D."/>
            <person name="Van Deynze A."/>
            <person name="Simon P."/>
        </authorList>
    </citation>
    <scope>NUCLEOTIDE SEQUENCE [LARGE SCALE GENOMIC DNA]</scope>
    <source>
        <tissue evidence="12">Leaf</tissue>
    </source>
</reference>
<gene>
    <name evidence="12" type="ORF">DCAR_001389</name>
</gene>
<dbReference type="Pfam" id="PF04188">
    <property type="entry name" value="Mannosyl_trans2"/>
    <property type="match status" value="1"/>
</dbReference>
<evidence type="ECO:0000256" key="11">
    <source>
        <dbReference type="RuleBase" id="RU363112"/>
    </source>
</evidence>
<evidence type="ECO:0000256" key="3">
    <source>
        <dbReference type="ARBA" id="ARBA00008698"/>
    </source>
</evidence>
<dbReference type="Gramene" id="KZN08733">
    <property type="protein sequence ID" value="KZN08733"/>
    <property type="gene ID" value="DCAR_001389"/>
</dbReference>
<evidence type="ECO:0000256" key="7">
    <source>
        <dbReference type="ARBA" id="ARBA00022692"/>
    </source>
</evidence>
<keyword evidence="8 11" id="KW-0256">Endoplasmic reticulum</keyword>
<dbReference type="EC" id="2.4.1.-" evidence="11"/>
<dbReference type="GO" id="GO:0000009">
    <property type="term" value="F:alpha-1,6-mannosyltransferase activity"/>
    <property type="evidence" value="ECO:0007669"/>
    <property type="project" value="InterPro"/>
</dbReference>
<name>A0A162B1D6_DAUCS</name>
<dbReference type="PANTHER" id="PTHR12468:SF2">
    <property type="entry name" value="GPI MANNOSYLTRANSFERASE 2"/>
    <property type="match status" value="1"/>
</dbReference>
<feature type="transmembrane region" description="Helical" evidence="11">
    <location>
        <begin position="44"/>
        <end position="62"/>
    </location>
</feature>
<evidence type="ECO:0000256" key="5">
    <source>
        <dbReference type="ARBA" id="ARBA00022676"/>
    </source>
</evidence>
<protein>
    <recommendedName>
        <fullName evidence="11">GPI mannosyltransferase 2</fullName>
        <ecNumber evidence="11">2.4.1.-</ecNumber>
    </recommendedName>
</protein>
<comment type="caution">
    <text evidence="12">The sequence shown here is derived from an EMBL/GenBank/DDBJ whole genome shotgun (WGS) entry which is preliminary data.</text>
</comment>
<keyword evidence="4 11" id="KW-0337">GPI-anchor biosynthesis</keyword>
<dbReference type="STRING" id="79200.A0A162B1D6"/>
<dbReference type="AlphaFoldDB" id="A0A162B1D6"/>
<keyword evidence="5 11" id="KW-0328">Glycosyltransferase</keyword>
<dbReference type="GO" id="GO:0006506">
    <property type="term" value="P:GPI anchor biosynthetic process"/>
    <property type="evidence" value="ECO:0007669"/>
    <property type="project" value="UniProtKB-UniPathway"/>
</dbReference>
<dbReference type="GO" id="GO:0004376">
    <property type="term" value="F:GPI mannosyltransferase activity"/>
    <property type="evidence" value="ECO:0007669"/>
    <property type="project" value="InterPro"/>
</dbReference>
<comment type="subcellular location">
    <subcellularLocation>
        <location evidence="1 11">Endoplasmic reticulum membrane</location>
        <topology evidence="1 11">Multi-pass membrane protein</topology>
    </subcellularLocation>
</comment>